<organism evidence="1 2">
    <name type="scientific">Habropoda laboriosa</name>
    <dbReference type="NCBI Taxonomy" id="597456"/>
    <lineage>
        <taxon>Eukaryota</taxon>
        <taxon>Metazoa</taxon>
        <taxon>Ecdysozoa</taxon>
        <taxon>Arthropoda</taxon>
        <taxon>Hexapoda</taxon>
        <taxon>Insecta</taxon>
        <taxon>Pterygota</taxon>
        <taxon>Neoptera</taxon>
        <taxon>Endopterygota</taxon>
        <taxon>Hymenoptera</taxon>
        <taxon>Apocrita</taxon>
        <taxon>Aculeata</taxon>
        <taxon>Apoidea</taxon>
        <taxon>Anthophila</taxon>
        <taxon>Apidae</taxon>
        <taxon>Habropoda</taxon>
    </lineage>
</organism>
<name>A0A0L7R325_9HYME</name>
<dbReference type="AlphaFoldDB" id="A0A0L7R325"/>
<accession>A0A0L7R325</accession>
<evidence type="ECO:0000313" key="2">
    <source>
        <dbReference type="Proteomes" id="UP000053825"/>
    </source>
</evidence>
<reference evidence="1 2" key="1">
    <citation type="submission" date="2015-07" db="EMBL/GenBank/DDBJ databases">
        <title>The genome of Habropoda laboriosa.</title>
        <authorList>
            <person name="Pan H."/>
            <person name="Kapheim K."/>
        </authorList>
    </citation>
    <scope>NUCLEOTIDE SEQUENCE [LARGE SCALE GENOMIC DNA]</scope>
    <source>
        <strain evidence="1">0110345459</strain>
    </source>
</reference>
<keyword evidence="2" id="KW-1185">Reference proteome</keyword>
<protein>
    <submittedName>
        <fullName evidence="1">Uncharacterized protein</fullName>
    </submittedName>
</protein>
<evidence type="ECO:0000313" key="1">
    <source>
        <dbReference type="EMBL" id="KOC65285.1"/>
    </source>
</evidence>
<dbReference type="EMBL" id="KQ414663">
    <property type="protein sequence ID" value="KOC65285.1"/>
    <property type="molecule type" value="Genomic_DNA"/>
</dbReference>
<gene>
    <name evidence="1" type="ORF">WH47_09864</name>
</gene>
<proteinExistence type="predicted"/>
<sequence>MWMKKMIAVKRNQPKMLCCSGVRERPMGILVLISKTLLVNEIFLIESIKSTFLYKLFNA</sequence>
<dbReference type="Proteomes" id="UP000053825">
    <property type="component" value="Unassembled WGS sequence"/>
</dbReference>